<protein>
    <submittedName>
        <fullName evidence="6">AraC family transcriptional regulator</fullName>
    </submittedName>
</protein>
<dbReference type="InterPro" id="IPR018060">
    <property type="entry name" value="HTH_AraC"/>
</dbReference>
<accession>A0ABT6M4J1</accession>
<gene>
    <name evidence="6" type="ORF">M2283_009905</name>
</gene>
<dbReference type="Pfam" id="PF12833">
    <property type="entry name" value="HTH_18"/>
    <property type="match status" value="1"/>
</dbReference>
<name>A0ABT6M4J1_9ACTN</name>
<evidence type="ECO:0000313" key="6">
    <source>
        <dbReference type="EMBL" id="MDH6222554.1"/>
    </source>
</evidence>
<evidence type="ECO:0000259" key="5">
    <source>
        <dbReference type="PROSITE" id="PS01124"/>
    </source>
</evidence>
<evidence type="ECO:0000256" key="2">
    <source>
        <dbReference type="ARBA" id="ARBA00023125"/>
    </source>
</evidence>
<dbReference type="InterPro" id="IPR009057">
    <property type="entry name" value="Homeodomain-like_sf"/>
</dbReference>
<dbReference type="InterPro" id="IPR050204">
    <property type="entry name" value="AraC_XylS_family_regulators"/>
</dbReference>
<organism evidence="6 7">
    <name type="scientific">Streptomyces pseudovenezuelae</name>
    <dbReference type="NCBI Taxonomy" id="67350"/>
    <lineage>
        <taxon>Bacteria</taxon>
        <taxon>Bacillati</taxon>
        <taxon>Actinomycetota</taxon>
        <taxon>Actinomycetes</taxon>
        <taxon>Kitasatosporales</taxon>
        <taxon>Streptomycetaceae</taxon>
        <taxon>Streptomyces</taxon>
        <taxon>Streptomyces aurantiacus group</taxon>
    </lineage>
</organism>
<evidence type="ECO:0000256" key="1">
    <source>
        <dbReference type="ARBA" id="ARBA00023015"/>
    </source>
</evidence>
<comment type="caution">
    <text evidence="6">The sequence shown here is derived from an EMBL/GenBank/DDBJ whole genome shotgun (WGS) entry which is preliminary data.</text>
</comment>
<sequence length="290" mass="31484">MIEHVLMHTVLVHLDEPPALAAVGIGVHGPAGQVDEFLLPDLWQLHLYGYEADLTVNGTPHQIRPSRVSLVPPGTEVRYRYRGRSEHLYVHLRLSSAGTPRRVPVIQDAGPELALLTTQLRQALAVWPNMAARAAAEVWAALWRVAQLAPPTTRDTQGAHPAVAAAMALIETRLAEPLTVPEIAKAAGISHNHLTRLFRAATGETVVGYIRARRMERARHFLRATTLTIPAVAASVGIPDLQAFNKACRRELGAAPRTIRAAQITTDDARPAASQGLRQESINGLVKGHT</sequence>
<keyword evidence="3" id="KW-0804">Transcription</keyword>
<keyword evidence="2" id="KW-0238">DNA-binding</keyword>
<proteinExistence type="predicted"/>
<feature type="region of interest" description="Disordered" evidence="4">
    <location>
        <begin position="269"/>
        <end position="290"/>
    </location>
</feature>
<feature type="domain" description="HTH araC/xylS-type" evidence="5">
    <location>
        <begin position="164"/>
        <end position="262"/>
    </location>
</feature>
<dbReference type="SMART" id="SM00342">
    <property type="entry name" value="HTH_ARAC"/>
    <property type="match status" value="1"/>
</dbReference>
<evidence type="ECO:0000256" key="3">
    <source>
        <dbReference type="ARBA" id="ARBA00023163"/>
    </source>
</evidence>
<dbReference type="EMBL" id="JARXVH010000036">
    <property type="protein sequence ID" value="MDH6222554.1"/>
    <property type="molecule type" value="Genomic_DNA"/>
</dbReference>
<keyword evidence="7" id="KW-1185">Reference proteome</keyword>
<evidence type="ECO:0000256" key="4">
    <source>
        <dbReference type="SAM" id="MobiDB-lite"/>
    </source>
</evidence>
<evidence type="ECO:0000313" key="7">
    <source>
        <dbReference type="Proteomes" id="UP001160499"/>
    </source>
</evidence>
<dbReference type="PROSITE" id="PS01124">
    <property type="entry name" value="HTH_ARAC_FAMILY_2"/>
    <property type="match status" value="1"/>
</dbReference>
<dbReference type="Gene3D" id="1.10.10.60">
    <property type="entry name" value="Homeodomain-like"/>
    <property type="match status" value="1"/>
</dbReference>
<dbReference type="Proteomes" id="UP001160499">
    <property type="component" value="Unassembled WGS sequence"/>
</dbReference>
<keyword evidence="1" id="KW-0805">Transcription regulation</keyword>
<dbReference type="PANTHER" id="PTHR46796">
    <property type="entry name" value="HTH-TYPE TRANSCRIPTIONAL ACTIVATOR RHAS-RELATED"/>
    <property type="match status" value="1"/>
</dbReference>
<reference evidence="6 7" key="1">
    <citation type="submission" date="2023-04" db="EMBL/GenBank/DDBJ databases">
        <title>Forest soil microbial communities from Buena Vista Peninsula, Colon Province, Panama.</title>
        <authorList>
            <person name="Bouskill N."/>
        </authorList>
    </citation>
    <scope>NUCLEOTIDE SEQUENCE [LARGE SCALE GENOMIC DNA]</scope>
    <source>
        <strain evidence="6 7">GGS1</strain>
    </source>
</reference>
<dbReference type="SUPFAM" id="SSF46689">
    <property type="entry name" value="Homeodomain-like"/>
    <property type="match status" value="2"/>
</dbReference>